<dbReference type="Proteomes" id="UP000547528">
    <property type="component" value="Unassembled WGS sequence"/>
</dbReference>
<evidence type="ECO:0000256" key="4">
    <source>
        <dbReference type="ARBA" id="ARBA00023136"/>
    </source>
</evidence>
<reference evidence="6 7" key="1">
    <citation type="submission" date="2020-08" db="EMBL/GenBank/DDBJ databases">
        <title>Sequencing the genomes of 1000 actinobacteria strains.</title>
        <authorList>
            <person name="Klenk H.-P."/>
        </authorList>
    </citation>
    <scope>NUCLEOTIDE SEQUENCE [LARGE SCALE GENOMIC DNA]</scope>
    <source>
        <strain evidence="6 7">DSM 28238</strain>
    </source>
</reference>
<dbReference type="EMBL" id="JACIBT010000001">
    <property type="protein sequence ID" value="MBB3666570.1"/>
    <property type="molecule type" value="Genomic_DNA"/>
</dbReference>
<sequence length="103" mass="11326">MSIAVHIGGLLTSFIVPLVLWLIYKDRSPYLNEHAKAALNWQILLLPGYVVAWIIMAIPIIGFLGGLLQLAVFVINAIFCILSAVAASNRQPARYPVDLNIVK</sequence>
<keyword evidence="7" id="KW-1185">Reference proteome</keyword>
<accession>A0A7W5TNE7</accession>
<evidence type="ECO:0000313" key="6">
    <source>
        <dbReference type="EMBL" id="MBB3666570.1"/>
    </source>
</evidence>
<organism evidence="6 7">
    <name type="scientific">Garicola koreensis</name>
    <dbReference type="NCBI Taxonomy" id="1262554"/>
    <lineage>
        <taxon>Bacteria</taxon>
        <taxon>Bacillati</taxon>
        <taxon>Actinomycetota</taxon>
        <taxon>Actinomycetes</taxon>
        <taxon>Micrococcales</taxon>
        <taxon>Micrococcaceae</taxon>
        <taxon>Garicola</taxon>
    </lineage>
</organism>
<evidence type="ECO:0000256" key="5">
    <source>
        <dbReference type="SAM" id="Phobius"/>
    </source>
</evidence>
<dbReference type="RefSeq" id="WP_183357008.1">
    <property type="nucleotide sequence ID" value="NZ_BAABKR010000004.1"/>
</dbReference>
<feature type="transmembrane region" description="Helical" evidence="5">
    <location>
        <begin position="6"/>
        <end position="24"/>
    </location>
</feature>
<gene>
    <name evidence="6" type="ORF">FHX47_000163</name>
</gene>
<dbReference type="Pfam" id="PF09685">
    <property type="entry name" value="MamF_MmsF"/>
    <property type="match status" value="1"/>
</dbReference>
<evidence type="ECO:0000256" key="1">
    <source>
        <dbReference type="ARBA" id="ARBA00004141"/>
    </source>
</evidence>
<keyword evidence="3 5" id="KW-1133">Transmembrane helix</keyword>
<keyword evidence="2 5" id="KW-0812">Transmembrane</keyword>
<evidence type="ECO:0000313" key="7">
    <source>
        <dbReference type="Proteomes" id="UP000547528"/>
    </source>
</evidence>
<keyword evidence="4 5" id="KW-0472">Membrane</keyword>
<comment type="caution">
    <text evidence="6">The sequence shown here is derived from an EMBL/GenBank/DDBJ whole genome shotgun (WGS) entry which is preliminary data.</text>
</comment>
<dbReference type="InterPro" id="IPR019109">
    <property type="entry name" value="MamF_MmsF"/>
</dbReference>
<dbReference type="AlphaFoldDB" id="A0A7W5TNE7"/>
<evidence type="ECO:0008006" key="8">
    <source>
        <dbReference type="Google" id="ProtNLM"/>
    </source>
</evidence>
<comment type="subcellular location">
    <subcellularLocation>
        <location evidence="1">Membrane</location>
        <topology evidence="1">Multi-pass membrane protein</topology>
    </subcellularLocation>
</comment>
<evidence type="ECO:0000256" key="3">
    <source>
        <dbReference type="ARBA" id="ARBA00022989"/>
    </source>
</evidence>
<feature type="transmembrane region" description="Helical" evidence="5">
    <location>
        <begin position="44"/>
        <end position="64"/>
    </location>
</feature>
<protein>
    <recommendedName>
        <fullName evidence="8">DUF4870 domain-containing protein</fullName>
    </recommendedName>
</protein>
<proteinExistence type="predicted"/>
<evidence type="ECO:0000256" key="2">
    <source>
        <dbReference type="ARBA" id="ARBA00022692"/>
    </source>
</evidence>
<name>A0A7W5TNE7_9MICC</name>
<feature type="transmembrane region" description="Helical" evidence="5">
    <location>
        <begin position="70"/>
        <end position="87"/>
    </location>
</feature>